<evidence type="ECO:0000256" key="1">
    <source>
        <dbReference type="SAM" id="Phobius"/>
    </source>
</evidence>
<keyword evidence="1" id="KW-0472">Membrane</keyword>
<dbReference type="Proteomes" id="UP000232587">
    <property type="component" value="Unassembled WGS sequence"/>
</dbReference>
<dbReference type="RefSeq" id="WP_100867688.1">
    <property type="nucleotide sequence ID" value="NZ_PHUF01000004.1"/>
</dbReference>
<reference evidence="2 3" key="1">
    <citation type="submission" date="2017-11" db="EMBL/GenBank/DDBJ databases">
        <title>Genomic Encyclopedia of Type Strains, Phase III (KMG-III): the genomes of soil and plant-associated and newly described type strains.</title>
        <authorList>
            <person name="Whitman W."/>
        </authorList>
    </citation>
    <scope>NUCLEOTIDE SEQUENCE [LARGE SCALE GENOMIC DNA]</scope>
    <source>
        <strain evidence="2 3">CGMCC 1.12274</strain>
    </source>
</reference>
<keyword evidence="3" id="KW-1185">Reference proteome</keyword>
<name>A0A2N0H7K5_9SPHN</name>
<organism evidence="2 3">
    <name type="scientific">Novosphingobium kunmingense</name>
    <dbReference type="NCBI Taxonomy" id="1211806"/>
    <lineage>
        <taxon>Bacteria</taxon>
        <taxon>Pseudomonadati</taxon>
        <taxon>Pseudomonadota</taxon>
        <taxon>Alphaproteobacteria</taxon>
        <taxon>Sphingomonadales</taxon>
        <taxon>Sphingomonadaceae</taxon>
        <taxon>Novosphingobium</taxon>
    </lineage>
</organism>
<sequence>MSQAADINRDKRRLWAAPGGSHDRRVRFLAKWLPGLVGVVAAAMIVQPLFPRGEVSFLLDRNKVAITQDRVRVADALYRGIDNEGRPFTVTAGDAVQQSAREPVVRMDALAARIRLADGPAELTAPFGQYDYDLERVTVPDQVLFTAADGYRMAAGNVSIDLKTRRVIGSGGVRGAIPAGTFSANQLVADLGARTVALEGNARLLMAPGKLRMP</sequence>
<comment type="caution">
    <text evidence="2">The sequence shown here is derived from an EMBL/GenBank/DDBJ whole genome shotgun (WGS) entry which is preliminary data.</text>
</comment>
<keyword evidence="1" id="KW-0812">Transmembrane</keyword>
<evidence type="ECO:0000313" key="3">
    <source>
        <dbReference type="Proteomes" id="UP000232587"/>
    </source>
</evidence>
<protein>
    <submittedName>
        <fullName evidence="2">Lipopolysaccharide export system protein LptC</fullName>
    </submittedName>
</protein>
<accession>A0A2N0H7K5</accession>
<gene>
    <name evidence="2" type="ORF">B0I00_2509</name>
</gene>
<dbReference type="OrthoDB" id="7423492at2"/>
<dbReference type="AlphaFoldDB" id="A0A2N0H7K5"/>
<evidence type="ECO:0000313" key="2">
    <source>
        <dbReference type="EMBL" id="PKB14907.1"/>
    </source>
</evidence>
<dbReference type="EMBL" id="PHUF01000004">
    <property type="protein sequence ID" value="PKB14907.1"/>
    <property type="molecule type" value="Genomic_DNA"/>
</dbReference>
<proteinExistence type="predicted"/>
<feature type="transmembrane region" description="Helical" evidence="1">
    <location>
        <begin position="32"/>
        <end position="50"/>
    </location>
</feature>
<keyword evidence="1" id="KW-1133">Transmembrane helix</keyword>